<dbReference type="InterPro" id="IPR052354">
    <property type="entry name" value="Cell_Wall_Dynamics_Protein"/>
</dbReference>
<feature type="region of interest" description="Disordered" evidence="1">
    <location>
        <begin position="16"/>
        <end position="38"/>
    </location>
</feature>
<organism evidence="3 4">
    <name type="scientific">Trichomonas vaginalis (strain ATCC PRA-98 / G3)</name>
    <dbReference type="NCBI Taxonomy" id="412133"/>
    <lineage>
        <taxon>Eukaryota</taxon>
        <taxon>Metamonada</taxon>
        <taxon>Parabasalia</taxon>
        <taxon>Trichomonadida</taxon>
        <taxon>Trichomonadidae</taxon>
        <taxon>Trichomonas</taxon>
    </lineage>
</organism>
<dbReference type="SMR" id="A2DHA6"/>
<dbReference type="Gene3D" id="2.30.30.40">
    <property type="entry name" value="SH3 Domains"/>
    <property type="match status" value="2"/>
</dbReference>
<dbReference type="Gene3D" id="1.10.530.10">
    <property type="match status" value="1"/>
</dbReference>
<reference evidence="3" key="1">
    <citation type="submission" date="2006-10" db="EMBL/GenBank/DDBJ databases">
        <authorList>
            <person name="Amadeo P."/>
            <person name="Zhao Q."/>
            <person name="Wortman J."/>
            <person name="Fraser-Liggett C."/>
            <person name="Carlton J."/>
        </authorList>
    </citation>
    <scope>NUCLEOTIDE SEQUENCE</scope>
    <source>
        <strain evidence="3">G3</strain>
    </source>
</reference>
<keyword evidence="4" id="KW-1185">Reference proteome</keyword>
<dbReference type="KEGG" id="tva:5465713"/>
<dbReference type="SMART" id="SM00287">
    <property type="entry name" value="SH3b"/>
    <property type="match status" value="2"/>
</dbReference>
<dbReference type="InterPro" id="IPR003646">
    <property type="entry name" value="SH3-like_bac-type"/>
</dbReference>
<dbReference type="Proteomes" id="UP000001542">
    <property type="component" value="Unassembled WGS sequence"/>
</dbReference>
<evidence type="ECO:0000313" key="3">
    <source>
        <dbReference type="EMBL" id="EAY20179.1"/>
    </source>
</evidence>
<feature type="compositionally biased region" description="Polar residues" evidence="1">
    <location>
        <begin position="19"/>
        <end position="28"/>
    </location>
</feature>
<gene>
    <name evidence="3" type="ORF">TVAG_021240</name>
</gene>
<dbReference type="SUPFAM" id="SSF50044">
    <property type="entry name" value="SH3-domain"/>
    <property type="match status" value="1"/>
</dbReference>
<protein>
    <recommendedName>
        <fullName evidence="2">SH3b domain-containing protein</fullName>
    </recommendedName>
</protein>
<feature type="domain" description="SH3b" evidence="2">
    <location>
        <begin position="23"/>
        <end position="86"/>
    </location>
</feature>
<dbReference type="EMBL" id="DS113200">
    <property type="protein sequence ID" value="EAY20179.1"/>
    <property type="molecule type" value="Genomic_DNA"/>
</dbReference>
<dbReference type="InParanoid" id="A2DHA6"/>
<name>A2DHA6_TRIV3</name>
<accession>A2DHA6</accession>
<dbReference type="SUPFAM" id="SSF53955">
    <property type="entry name" value="Lysozyme-like"/>
    <property type="match status" value="1"/>
</dbReference>
<dbReference type="PANTHER" id="PTHR34408:SF1">
    <property type="entry name" value="GLYCOSYL HYDROLASE FAMILY 19 DOMAIN-CONTAINING PROTEIN HI_1415"/>
    <property type="match status" value="1"/>
</dbReference>
<dbReference type="Pfam" id="PF08239">
    <property type="entry name" value="SH3_3"/>
    <property type="match status" value="2"/>
</dbReference>
<dbReference type="VEuPathDB" id="TrichDB:TVAGG3_0677660"/>
<dbReference type="RefSeq" id="XP_001581165.1">
    <property type="nucleotide sequence ID" value="XM_001581115.1"/>
</dbReference>
<sequence length="319" mass="34178">MYSFLLSAALCRRHRHMQPESNGGSATATPADGVNVRSGPGTNYGRIGGLLRGKSAPVTGSSGDWWQVSFNGRTGYVHSDYVSVQGSVNSNIGVNIRSGPGTNYGRVGGLGNGAGVTIIGIRNGNWYKISQGWVCGDYIVLGGGGGGGGGSGTVTDSQMQRMGWSRYNLGDLNRCLGKFGITTSPRIRHFISQCSHESVCGTYTKEIASGTAYNGREDLGNKYPGDGPKFKGAGYLQMTGRNNYQRFANYIGDQRVMEGVDYVAANYPWTSGGFWWMNNGMNALCDSGASVEQVTRKVNGGYNGLESRRMYYNRACGIF</sequence>
<reference evidence="3" key="2">
    <citation type="journal article" date="2007" name="Science">
        <title>Draft genome sequence of the sexually transmitted pathogen Trichomonas vaginalis.</title>
        <authorList>
            <person name="Carlton J.M."/>
            <person name="Hirt R.P."/>
            <person name="Silva J.C."/>
            <person name="Delcher A.L."/>
            <person name="Schatz M."/>
            <person name="Zhao Q."/>
            <person name="Wortman J.R."/>
            <person name="Bidwell S.L."/>
            <person name="Alsmark U.C.M."/>
            <person name="Besteiro S."/>
            <person name="Sicheritz-Ponten T."/>
            <person name="Noel C.J."/>
            <person name="Dacks J.B."/>
            <person name="Foster P.G."/>
            <person name="Simillion C."/>
            <person name="Van de Peer Y."/>
            <person name="Miranda-Saavedra D."/>
            <person name="Barton G.J."/>
            <person name="Westrop G.D."/>
            <person name="Mueller S."/>
            <person name="Dessi D."/>
            <person name="Fiori P.L."/>
            <person name="Ren Q."/>
            <person name="Paulsen I."/>
            <person name="Zhang H."/>
            <person name="Bastida-Corcuera F.D."/>
            <person name="Simoes-Barbosa A."/>
            <person name="Brown M.T."/>
            <person name="Hayes R.D."/>
            <person name="Mukherjee M."/>
            <person name="Okumura C.Y."/>
            <person name="Schneider R."/>
            <person name="Smith A.J."/>
            <person name="Vanacova S."/>
            <person name="Villalvazo M."/>
            <person name="Haas B.J."/>
            <person name="Pertea M."/>
            <person name="Feldblyum T.V."/>
            <person name="Utterback T.R."/>
            <person name="Shu C.L."/>
            <person name="Osoegawa K."/>
            <person name="de Jong P.J."/>
            <person name="Hrdy I."/>
            <person name="Horvathova L."/>
            <person name="Zubacova Z."/>
            <person name="Dolezal P."/>
            <person name="Malik S.B."/>
            <person name="Logsdon J.M. Jr."/>
            <person name="Henze K."/>
            <person name="Gupta A."/>
            <person name="Wang C.C."/>
            <person name="Dunne R.L."/>
            <person name="Upcroft J.A."/>
            <person name="Upcroft P."/>
            <person name="White O."/>
            <person name="Salzberg S.L."/>
            <person name="Tang P."/>
            <person name="Chiu C.-H."/>
            <person name="Lee Y.-S."/>
            <person name="Embley T.M."/>
            <person name="Coombs G.H."/>
            <person name="Mottram J.C."/>
            <person name="Tachezy J."/>
            <person name="Fraser-Liggett C.M."/>
            <person name="Johnson P.J."/>
        </authorList>
    </citation>
    <scope>NUCLEOTIDE SEQUENCE [LARGE SCALE GENOMIC DNA]</scope>
    <source>
        <strain evidence="3">G3</strain>
    </source>
</reference>
<evidence type="ECO:0000313" key="4">
    <source>
        <dbReference type="Proteomes" id="UP000001542"/>
    </source>
</evidence>
<dbReference type="InterPro" id="IPR023346">
    <property type="entry name" value="Lysozyme-like_dom_sf"/>
</dbReference>
<proteinExistence type="predicted"/>
<dbReference type="VEuPathDB" id="TrichDB:TVAG_021240"/>
<evidence type="ECO:0000259" key="2">
    <source>
        <dbReference type="PROSITE" id="PS51781"/>
    </source>
</evidence>
<dbReference type="STRING" id="5722.A2DHA6"/>
<dbReference type="PANTHER" id="PTHR34408">
    <property type="entry name" value="FAMILY PROTEIN, PUTATIVE-RELATED"/>
    <property type="match status" value="1"/>
</dbReference>
<dbReference type="InterPro" id="IPR036028">
    <property type="entry name" value="SH3-like_dom_sf"/>
</dbReference>
<dbReference type="PROSITE" id="PS51781">
    <property type="entry name" value="SH3B"/>
    <property type="match status" value="1"/>
</dbReference>
<dbReference type="AlphaFoldDB" id="A2DHA6"/>
<evidence type="ECO:0000256" key="1">
    <source>
        <dbReference type="SAM" id="MobiDB-lite"/>
    </source>
</evidence>